<organism evidence="3 4">
    <name type="scientific">Colletotrichum plurivorum</name>
    <dbReference type="NCBI Taxonomy" id="2175906"/>
    <lineage>
        <taxon>Eukaryota</taxon>
        <taxon>Fungi</taxon>
        <taxon>Dikarya</taxon>
        <taxon>Ascomycota</taxon>
        <taxon>Pezizomycotina</taxon>
        <taxon>Sordariomycetes</taxon>
        <taxon>Hypocreomycetidae</taxon>
        <taxon>Glomerellales</taxon>
        <taxon>Glomerellaceae</taxon>
        <taxon>Colletotrichum</taxon>
        <taxon>Colletotrichum orchidearum species complex</taxon>
    </lineage>
</organism>
<dbReference type="PANTHER" id="PTHR35910">
    <property type="entry name" value="2EXR DOMAIN-CONTAINING PROTEIN"/>
    <property type="match status" value="1"/>
</dbReference>
<accession>A0A8H6JFF3</accession>
<dbReference type="PANTHER" id="PTHR35910:SF6">
    <property type="entry name" value="2EXR DOMAIN-CONTAINING PROTEIN"/>
    <property type="match status" value="1"/>
</dbReference>
<reference evidence="3" key="1">
    <citation type="journal article" date="2020" name="Phytopathology">
        <title>Genome Sequence Resources of Colletotrichum truncatum, C. plurivorum, C. musicola, and C. sojae: Four Species Pathogenic to Soybean (Glycine max).</title>
        <authorList>
            <person name="Rogerio F."/>
            <person name="Boufleur T.R."/>
            <person name="Ciampi-Guillardi M."/>
            <person name="Sukno S.A."/>
            <person name="Thon M.R."/>
            <person name="Massola Junior N.S."/>
            <person name="Baroncelli R."/>
        </authorList>
    </citation>
    <scope>NUCLEOTIDE SEQUENCE</scope>
    <source>
        <strain evidence="3">LFN00145</strain>
    </source>
</reference>
<feature type="region of interest" description="Disordered" evidence="1">
    <location>
        <begin position="1"/>
        <end position="24"/>
    </location>
</feature>
<evidence type="ECO:0000313" key="3">
    <source>
        <dbReference type="EMBL" id="KAF6811673.1"/>
    </source>
</evidence>
<name>A0A8H6JFF3_9PEZI</name>
<dbReference type="EMBL" id="WIGO01000458">
    <property type="protein sequence ID" value="KAF6811673.1"/>
    <property type="molecule type" value="Genomic_DNA"/>
</dbReference>
<keyword evidence="4" id="KW-1185">Reference proteome</keyword>
<dbReference type="Pfam" id="PF20150">
    <property type="entry name" value="2EXR"/>
    <property type="match status" value="1"/>
</dbReference>
<evidence type="ECO:0000313" key="4">
    <source>
        <dbReference type="Proteomes" id="UP000654918"/>
    </source>
</evidence>
<feature type="domain" description="2EXR" evidence="2">
    <location>
        <begin position="76"/>
        <end position="162"/>
    </location>
</feature>
<comment type="caution">
    <text evidence="3">The sequence shown here is derived from an EMBL/GenBank/DDBJ whole genome shotgun (WGS) entry which is preliminary data.</text>
</comment>
<proteinExistence type="predicted"/>
<dbReference type="InterPro" id="IPR045518">
    <property type="entry name" value="2EXR"/>
</dbReference>
<evidence type="ECO:0000256" key="1">
    <source>
        <dbReference type="SAM" id="MobiDB-lite"/>
    </source>
</evidence>
<protein>
    <recommendedName>
        <fullName evidence="2">2EXR domain-containing protein</fullName>
    </recommendedName>
</protein>
<evidence type="ECO:0000259" key="2">
    <source>
        <dbReference type="Pfam" id="PF20150"/>
    </source>
</evidence>
<dbReference type="Proteomes" id="UP000654918">
    <property type="component" value="Unassembled WGS sequence"/>
</dbReference>
<dbReference type="AlphaFoldDB" id="A0A8H6JFF3"/>
<sequence>MACKPEQMNDVVGRPPATKASEMMSTRDLQLRTIALLEKIARSQRVLERRVDAVEKTLAQAAAAAAAAEPMVDVSFPQFRRMPPEIRHRVWAMAIPTRALRLRMAGRSGPISKLPPPAVAETCREARAVASLDGGMVSLTMPNPKGVSTTYWAWFDGRHDVLELERWMSVERDEPKGIRAVVRRARHILAPRADAEWFARLFRETAPLMRRVSLKFDTSLVSRCAWEPDVVRALFGGVNTVETLDLEDAGEIARVKAVLKGHWRCPFFCEFDLEGWAAARPRTSSGGERDGEWMRRLEGSWMSEVARGWVAAKTRSTTDEAKRLNAVMDLEDPEVRDALAGMPGVRLVRAYLLADVHSTC</sequence>
<gene>
    <name evidence="3" type="ORF">CPLU01_15078</name>
</gene>